<dbReference type="PANTHER" id="PTHR46481:SF9">
    <property type="entry name" value="ZINC FINGER BED DOMAIN-CONTAINING PROTEIN 1-LIKE"/>
    <property type="match status" value="1"/>
</dbReference>
<accession>A0A6P8UYM2</accession>
<dbReference type="SUPFAM" id="SSF53098">
    <property type="entry name" value="Ribonuclease H-like"/>
    <property type="match status" value="1"/>
</dbReference>
<sequence length="483" mass="54594">MLQTIDPKYQLPSRKHFATVALPNLYNKTRATVAEQMQNVVYYSTTTDLWSSRTTHPYLSLTVHFIDGEWALRGMCLQTSYFPDDHTGEVIAQGLQDSLASWKLREDRLVCMTTDSGSNMIKALRLTEWPNLQCFGHRLHNAIMNGMKDPRIDRAIGVCKKVVSTFSFSWKKRRDMAVVQAELGLPSHNLITESLTRWGSRQLMVERLLEQEKAIAQVLGADKKSRHLVPTWQDIDVLESINKAVSPLKEFTDALSGEAYVSVSYLKPVIHLLSNSLLQPEEGETELTKQIKSNILNYLNNKYNDPVTQELLDMASLMDPRFRTTYIADDQVDGIKKRAVTELMSLSTEKSKSQPGTSVQDLHQEEAAEPVTKKKKTLASFFKNKTPTVSSTSLSEQDKIEAELSSYLLSSETDPETDPLQWWKLHEANFPRLSYLAKKYLSIPATSAPSERVFSTGGNIVTCQRACLKPEAVDRLVFLAKNL</sequence>
<dbReference type="GeneID" id="117552631"/>
<dbReference type="RefSeq" id="XP_034082096.1">
    <property type="nucleotide sequence ID" value="XM_034226205.1"/>
</dbReference>
<dbReference type="PANTHER" id="PTHR46481">
    <property type="entry name" value="ZINC FINGER BED DOMAIN-CONTAINING PROTEIN 4"/>
    <property type="match status" value="1"/>
</dbReference>
<name>A0A6P8UYM2_GYMAC</name>
<evidence type="ECO:0000256" key="1">
    <source>
        <dbReference type="SAM" id="MobiDB-lite"/>
    </source>
</evidence>
<dbReference type="Proteomes" id="UP000515161">
    <property type="component" value="Unplaced"/>
</dbReference>
<evidence type="ECO:0000313" key="3">
    <source>
        <dbReference type="Proteomes" id="UP000515161"/>
    </source>
</evidence>
<dbReference type="InterPro" id="IPR012337">
    <property type="entry name" value="RNaseH-like_sf"/>
</dbReference>
<organism evidence="3 4">
    <name type="scientific">Gymnodraco acuticeps</name>
    <name type="common">Antarctic dragonfish</name>
    <dbReference type="NCBI Taxonomy" id="8218"/>
    <lineage>
        <taxon>Eukaryota</taxon>
        <taxon>Metazoa</taxon>
        <taxon>Chordata</taxon>
        <taxon>Craniata</taxon>
        <taxon>Vertebrata</taxon>
        <taxon>Euteleostomi</taxon>
        <taxon>Actinopterygii</taxon>
        <taxon>Neopterygii</taxon>
        <taxon>Teleostei</taxon>
        <taxon>Neoteleostei</taxon>
        <taxon>Acanthomorphata</taxon>
        <taxon>Eupercaria</taxon>
        <taxon>Perciformes</taxon>
        <taxon>Notothenioidei</taxon>
        <taxon>Bathydraconidae</taxon>
        <taxon>Gymnodraco</taxon>
    </lineage>
</organism>
<feature type="region of interest" description="Disordered" evidence="1">
    <location>
        <begin position="346"/>
        <end position="370"/>
    </location>
</feature>
<keyword evidence="3" id="KW-1185">Reference proteome</keyword>
<dbReference type="Pfam" id="PF05699">
    <property type="entry name" value="Dimer_Tnp_hAT"/>
    <property type="match status" value="1"/>
</dbReference>
<dbReference type="OrthoDB" id="1607513at2759"/>
<dbReference type="InterPro" id="IPR008906">
    <property type="entry name" value="HATC_C_dom"/>
</dbReference>
<gene>
    <name evidence="4" type="primary">LOC117552631</name>
</gene>
<dbReference type="GO" id="GO:0046983">
    <property type="term" value="F:protein dimerization activity"/>
    <property type="evidence" value="ECO:0007669"/>
    <property type="project" value="InterPro"/>
</dbReference>
<dbReference type="AlphaFoldDB" id="A0A6P8UYM2"/>
<protein>
    <submittedName>
        <fullName evidence="4">Zinc finger BED domain-containing protein 1-like</fullName>
    </submittedName>
</protein>
<reference evidence="4" key="1">
    <citation type="submission" date="2025-08" db="UniProtKB">
        <authorList>
            <consortium name="RefSeq"/>
        </authorList>
    </citation>
    <scope>IDENTIFICATION</scope>
</reference>
<dbReference type="KEGG" id="gacu:117552631"/>
<dbReference type="InParanoid" id="A0A6P8UYM2"/>
<feature type="domain" description="HAT C-terminal dimerisation" evidence="2">
    <location>
        <begin position="403"/>
        <end position="483"/>
    </location>
</feature>
<dbReference type="InterPro" id="IPR052035">
    <property type="entry name" value="ZnF_BED_domain_contain"/>
</dbReference>
<proteinExistence type="predicted"/>
<feature type="compositionally biased region" description="Polar residues" evidence="1">
    <location>
        <begin position="346"/>
        <end position="361"/>
    </location>
</feature>
<evidence type="ECO:0000259" key="2">
    <source>
        <dbReference type="Pfam" id="PF05699"/>
    </source>
</evidence>
<evidence type="ECO:0000313" key="4">
    <source>
        <dbReference type="RefSeq" id="XP_034082096.1"/>
    </source>
</evidence>